<protein>
    <submittedName>
        <fullName evidence="1">Uncharacterized protein</fullName>
    </submittedName>
</protein>
<dbReference type="OrthoDB" id="4554485at2"/>
<reference evidence="1 2" key="1">
    <citation type="submission" date="2019-09" db="EMBL/GenBank/DDBJ databases">
        <authorList>
            <person name="Wang X."/>
        </authorList>
    </citation>
    <scope>NUCLEOTIDE SEQUENCE [LARGE SCALE GENOMIC DNA]</scope>
    <source>
        <strain evidence="1 2">CICC 11023</strain>
    </source>
</reference>
<dbReference type="AlphaFoldDB" id="A0A5N0DNS6"/>
<gene>
    <name evidence="1" type="ORF">F3087_45035</name>
</gene>
<evidence type="ECO:0000313" key="2">
    <source>
        <dbReference type="Proteomes" id="UP000323876"/>
    </source>
</evidence>
<name>A0A5N0DNS6_9NOCA</name>
<dbReference type="EMBL" id="VXLC01000051">
    <property type="protein sequence ID" value="KAA8877341.1"/>
    <property type="molecule type" value="Genomic_DNA"/>
</dbReference>
<sequence>MTSANIELGQAEIAAFNEAARSGSIRFEEHAAREAVQLYDQMINGLGKIRDKLGTAKDSTGFGGFASGQELQQGFSNKASEGIAVVSQLIDGAMRLQEAFLRAGQLISEADQVNASRVKLLGDTQETGIGA</sequence>
<accession>A0A5N0DNS6</accession>
<dbReference type="Proteomes" id="UP000323876">
    <property type="component" value="Unassembled WGS sequence"/>
</dbReference>
<comment type="caution">
    <text evidence="1">The sequence shown here is derived from an EMBL/GenBank/DDBJ whole genome shotgun (WGS) entry which is preliminary data.</text>
</comment>
<dbReference type="RefSeq" id="WP_150408351.1">
    <property type="nucleotide sequence ID" value="NZ_VXLC01000051.1"/>
</dbReference>
<proteinExistence type="predicted"/>
<keyword evidence="2" id="KW-1185">Reference proteome</keyword>
<organism evidence="1 2">
    <name type="scientific">Nocardia colli</name>
    <dbReference type="NCBI Taxonomy" id="2545717"/>
    <lineage>
        <taxon>Bacteria</taxon>
        <taxon>Bacillati</taxon>
        <taxon>Actinomycetota</taxon>
        <taxon>Actinomycetes</taxon>
        <taxon>Mycobacteriales</taxon>
        <taxon>Nocardiaceae</taxon>
        <taxon>Nocardia</taxon>
    </lineage>
</organism>
<evidence type="ECO:0000313" key="1">
    <source>
        <dbReference type="EMBL" id="KAA8877341.1"/>
    </source>
</evidence>